<name>A0A5B9PI18_9BACT</name>
<dbReference type="OrthoDB" id="251914at2"/>
<feature type="chain" id="PRO_5022929740" evidence="1">
    <location>
        <begin position="23"/>
        <end position="334"/>
    </location>
</feature>
<gene>
    <name evidence="3" type="ORF">MFFC18_42410</name>
</gene>
<dbReference type="AlphaFoldDB" id="A0A5B9PI18"/>
<dbReference type="EMBL" id="CP042912">
    <property type="protein sequence ID" value="QEG24322.1"/>
    <property type="molecule type" value="Genomic_DNA"/>
</dbReference>
<sequence precursor="true">MNNLLRFCSIALLLSLATSAFAKDTTHILFLAGARSHASGEHEFNAGCLLLAKALNEQSGLDVEATVIQGWPKDESVFDKVDAVIVYSDATTVVQNGWEKTDQLAKAGVGLMFMHYAVHPSPEMGDKYFRPWIGAAMENDYSVNPHWVADLRALPGHAISNGLPDVVQSYDEFYYQMRFQKDRGKVLDLVTAMPTRKRIKRIINMWNNNGVNGIDKDQTLMWGKEREDGGRGVGFVGGHYHHNWANDNYRKLVLNAVVWVAGMDVPEAGVKSNSLTEDELNANLDVYEGRDNPRIPLPDIDTFKAYPPANWKAGEERAKAIEAKRLERLKARGK</sequence>
<evidence type="ECO:0000259" key="2">
    <source>
        <dbReference type="Pfam" id="PF06283"/>
    </source>
</evidence>
<dbReference type="STRING" id="980251.GCA_001642875_01330"/>
<evidence type="ECO:0000313" key="3">
    <source>
        <dbReference type="EMBL" id="QEG24322.1"/>
    </source>
</evidence>
<dbReference type="KEGG" id="mff:MFFC18_42410"/>
<dbReference type="RefSeq" id="WP_075084089.1">
    <property type="nucleotide sequence ID" value="NZ_CP042912.1"/>
</dbReference>
<dbReference type="InterPro" id="IPR029010">
    <property type="entry name" value="ThuA-like"/>
</dbReference>
<protein>
    <submittedName>
        <fullName evidence="3">Trehalose utilization</fullName>
    </submittedName>
</protein>
<dbReference type="SUPFAM" id="SSF52317">
    <property type="entry name" value="Class I glutamine amidotransferase-like"/>
    <property type="match status" value="1"/>
</dbReference>
<keyword evidence="4" id="KW-1185">Reference proteome</keyword>
<proteinExistence type="predicted"/>
<dbReference type="Gene3D" id="3.40.50.880">
    <property type="match status" value="1"/>
</dbReference>
<evidence type="ECO:0000256" key="1">
    <source>
        <dbReference type="SAM" id="SignalP"/>
    </source>
</evidence>
<dbReference type="Pfam" id="PF06283">
    <property type="entry name" value="ThuA"/>
    <property type="match status" value="1"/>
</dbReference>
<dbReference type="Proteomes" id="UP000322214">
    <property type="component" value="Chromosome"/>
</dbReference>
<accession>A0A5B9PI18</accession>
<feature type="domain" description="ThuA-like" evidence="2">
    <location>
        <begin position="42"/>
        <end position="260"/>
    </location>
</feature>
<organism evidence="3 4">
    <name type="scientific">Mariniblastus fucicola</name>
    <dbReference type="NCBI Taxonomy" id="980251"/>
    <lineage>
        <taxon>Bacteria</taxon>
        <taxon>Pseudomonadati</taxon>
        <taxon>Planctomycetota</taxon>
        <taxon>Planctomycetia</taxon>
        <taxon>Pirellulales</taxon>
        <taxon>Pirellulaceae</taxon>
        <taxon>Mariniblastus</taxon>
    </lineage>
</organism>
<dbReference type="InterPro" id="IPR029062">
    <property type="entry name" value="Class_I_gatase-like"/>
</dbReference>
<evidence type="ECO:0000313" key="4">
    <source>
        <dbReference type="Proteomes" id="UP000322214"/>
    </source>
</evidence>
<reference evidence="3 4" key="1">
    <citation type="submission" date="2019-08" db="EMBL/GenBank/DDBJ databases">
        <title>Deep-cultivation of Planctomycetes and their phenomic and genomic characterization uncovers novel biology.</title>
        <authorList>
            <person name="Wiegand S."/>
            <person name="Jogler M."/>
            <person name="Boedeker C."/>
            <person name="Pinto D."/>
            <person name="Vollmers J."/>
            <person name="Rivas-Marin E."/>
            <person name="Kohn T."/>
            <person name="Peeters S.H."/>
            <person name="Heuer A."/>
            <person name="Rast P."/>
            <person name="Oberbeckmann S."/>
            <person name="Bunk B."/>
            <person name="Jeske O."/>
            <person name="Meyerdierks A."/>
            <person name="Storesund J.E."/>
            <person name="Kallscheuer N."/>
            <person name="Luecker S."/>
            <person name="Lage O.M."/>
            <person name="Pohl T."/>
            <person name="Merkel B.J."/>
            <person name="Hornburger P."/>
            <person name="Mueller R.-W."/>
            <person name="Bruemmer F."/>
            <person name="Labrenz M."/>
            <person name="Spormann A.M."/>
            <person name="Op den Camp H."/>
            <person name="Overmann J."/>
            <person name="Amann R."/>
            <person name="Jetten M.S.M."/>
            <person name="Mascher T."/>
            <person name="Medema M.H."/>
            <person name="Devos D.P."/>
            <person name="Kaster A.-K."/>
            <person name="Ovreas L."/>
            <person name="Rohde M."/>
            <person name="Galperin M.Y."/>
            <person name="Jogler C."/>
        </authorList>
    </citation>
    <scope>NUCLEOTIDE SEQUENCE [LARGE SCALE GENOMIC DNA]</scope>
    <source>
        <strain evidence="3 4">FC18</strain>
    </source>
</reference>
<keyword evidence="1" id="KW-0732">Signal</keyword>
<feature type="signal peptide" evidence="1">
    <location>
        <begin position="1"/>
        <end position="22"/>
    </location>
</feature>